<reference evidence="1 2" key="1">
    <citation type="submission" date="2021-03" db="EMBL/GenBank/DDBJ databases">
        <title>Genomic Encyclopedia of Type Strains, Phase IV (KMG-IV): sequencing the most valuable type-strain genomes for metagenomic binning, comparative biology and taxonomic classification.</title>
        <authorList>
            <person name="Goeker M."/>
        </authorList>
    </citation>
    <scope>NUCLEOTIDE SEQUENCE [LARGE SCALE GENOMIC DNA]</scope>
    <source>
        <strain evidence="1 2">DSM 24950</strain>
    </source>
</reference>
<comment type="caution">
    <text evidence="1">The sequence shown here is derived from an EMBL/GenBank/DDBJ whole genome shotgun (WGS) entry which is preliminary data.</text>
</comment>
<accession>A0ABS4I1P6</accession>
<evidence type="ECO:0000313" key="1">
    <source>
        <dbReference type="EMBL" id="MBP1964829.1"/>
    </source>
</evidence>
<protein>
    <recommendedName>
        <fullName evidence="3">Transcriptional regulator</fullName>
    </recommendedName>
</protein>
<gene>
    <name evidence="1" type="ORF">J2Z65_004052</name>
</gene>
<dbReference type="EMBL" id="JAGGKV010000010">
    <property type="protein sequence ID" value="MBP1964829.1"/>
    <property type="molecule type" value="Genomic_DNA"/>
</dbReference>
<dbReference type="RefSeq" id="WP_275690995.1">
    <property type="nucleotide sequence ID" value="NZ_JAAOZR010000005.1"/>
</dbReference>
<name>A0ABS4I1P6_9BACL</name>
<dbReference type="Proteomes" id="UP001519344">
    <property type="component" value="Unassembled WGS sequence"/>
</dbReference>
<organism evidence="1 2">
    <name type="scientific">Paenibacillus aceris</name>
    <dbReference type="NCBI Taxonomy" id="869555"/>
    <lineage>
        <taxon>Bacteria</taxon>
        <taxon>Bacillati</taxon>
        <taxon>Bacillota</taxon>
        <taxon>Bacilli</taxon>
        <taxon>Bacillales</taxon>
        <taxon>Paenibacillaceae</taxon>
        <taxon>Paenibacillus</taxon>
    </lineage>
</organism>
<evidence type="ECO:0008006" key="3">
    <source>
        <dbReference type="Google" id="ProtNLM"/>
    </source>
</evidence>
<keyword evidence="2" id="KW-1185">Reference proteome</keyword>
<evidence type="ECO:0000313" key="2">
    <source>
        <dbReference type="Proteomes" id="UP001519344"/>
    </source>
</evidence>
<sequence>MITVIREFLDRNLGQFRLYLSKAIDLAEPRDPIYMLTESGRRKL</sequence>
<proteinExistence type="predicted"/>